<reference evidence="2" key="1">
    <citation type="journal article" date="2021" name="Genome Biol. Evol.">
        <title>A High-Quality Reference Genome for a Parasitic Bivalve with Doubly Uniparental Inheritance (Bivalvia: Unionida).</title>
        <authorList>
            <person name="Smith C.H."/>
        </authorList>
    </citation>
    <scope>NUCLEOTIDE SEQUENCE</scope>
    <source>
        <strain evidence="2">CHS0354</strain>
    </source>
</reference>
<evidence type="ECO:0000313" key="3">
    <source>
        <dbReference type="Proteomes" id="UP001195483"/>
    </source>
</evidence>
<gene>
    <name evidence="2" type="ORF">CHS0354_011338</name>
</gene>
<name>A0AAE0SFG3_9BIVA</name>
<feature type="transmembrane region" description="Helical" evidence="1">
    <location>
        <begin position="6"/>
        <end position="29"/>
    </location>
</feature>
<evidence type="ECO:0000256" key="1">
    <source>
        <dbReference type="SAM" id="Phobius"/>
    </source>
</evidence>
<organism evidence="2 3">
    <name type="scientific">Potamilus streckersoni</name>
    <dbReference type="NCBI Taxonomy" id="2493646"/>
    <lineage>
        <taxon>Eukaryota</taxon>
        <taxon>Metazoa</taxon>
        <taxon>Spiralia</taxon>
        <taxon>Lophotrochozoa</taxon>
        <taxon>Mollusca</taxon>
        <taxon>Bivalvia</taxon>
        <taxon>Autobranchia</taxon>
        <taxon>Heteroconchia</taxon>
        <taxon>Palaeoheterodonta</taxon>
        <taxon>Unionida</taxon>
        <taxon>Unionoidea</taxon>
        <taxon>Unionidae</taxon>
        <taxon>Ambleminae</taxon>
        <taxon>Lampsilini</taxon>
        <taxon>Potamilus</taxon>
    </lineage>
</organism>
<evidence type="ECO:0000313" key="2">
    <source>
        <dbReference type="EMBL" id="KAK3590335.1"/>
    </source>
</evidence>
<reference evidence="2" key="2">
    <citation type="journal article" date="2021" name="Genome Biol. Evol.">
        <title>Developing a high-quality reference genome for a parasitic bivalve with doubly uniparental inheritance (Bivalvia: Unionida).</title>
        <authorList>
            <person name="Smith C.H."/>
        </authorList>
    </citation>
    <scope>NUCLEOTIDE SEQUENCE</scope>
    <source>
        <strain evidence="2">CHS0354</strain>
        <tissue evidence="2">Mantle</tissue>
    </source>
</reference>
<keyword evidence="1" id="KW-0812">Transmembrane</keyword>
<sequence>MMTGPALGAVPAFVSCVTCSVISISSFVAHLGQRATRRGPQWVPMKASCILEISSPVQTDYTLVHRNMFIHSYTDEDIPVYNYQL</sequence>
<keyword evidence="3" id="KW-1185">Reference proteome</keyword>
<comment type="caution">
    <text evidence="2">The sequence shown here is derived from an EMBL/GenBank/DDBJ whole genome shotgun (WGS) entry which is preliminary data.</text>
</comment>
<dbReference type="AlphaFoldDB" id="A0AAE0SFG3"/>
<reference evidence="2" key="3">
    <citation type="submission" date="2023-05" db="EMBL/GenBank/DDBJ databases">
        <authorList>
            <person name="Smith C.H."/>
        </authorList>
    </citation>
    <scope>NUCLEOTIDE SEQUENCE</scope>
    <source>
        <strain evidence="2">CHS0354</strain>
        <tissue evidence="2">Mantle</tissue>
    </source>
</reference>
<keyword evidence="1" id="KW-0472">Membrane</keyword>
<dbReference type="EMBL" id="JAEAOA010000700">
    <property type="protein sequence ID" value="KAK3590335.1"/>
    <property type="molecule type" value="Genomic_DNA"/>
</dbReference>
<accession>A0AAE0SFG3</accession>
<proteinExistence type="predicted"/>
<protein>
    <submittedName>
        <fullName evidence="2">Uncharacterized protein</fullName>
    </submittedName>
</protein>
<dbReference type="Proteomes" id="UP001195483">
    <property type="component" value="Unassembled WGS sequence"/>
</dbReference>
<keyword evidence="1" id="KW-1133">Transmembrane helix</keyword>